<evidence type="ECO:0000313" key="3">
    <source>
        <dbReference type="Proteomes" id="UP000791440"/>
    </source>
</evidence>
<keyword evidence="1" id="KW-0732">Signal</keyword>
<reference evidence="2" key="2">
    <citation type="submission" date="2020-12" db="EMBL/GenBank/DDBJ databases">
        <authorList>
            <person name="Kanost M."/>
        </authorList>
    </citation>
    <scope>NUCLEOTIDE SEQUENCE</scope>
</reference>
<name>A0A922D036_MANSE</name>
<proteinExistence type="predicted"/>
<sequence>MLPRLVALVVLATAGSGTQARPFNITHLIVPDVVPPGQAEVDIECRYDANFTLLSWFKGHNEFFRYKPGAAPSTRSFPVLGIGRIEMVSCGPTACRLRLGGLTEDATGLYRCDIERDVPPYKFETRTARMEIRGHEHRRPLLEGLAEEYGEGDFIQAYCRGEPDAEIRWYVNGKEDEEMRGSAAYKRHATRFYFIGLPPTITMQCAEFIFGKLAGSKESKARWREMAHIRREDHVEHHKNGSNVFRYHLSFMCILSLISYF</sequence>
<dbReference type="EMBL" id="JH668993">
    <property type="protein sequence ID" value="KAG6463518.1"/>
    <property type="molecule type" value="Genomic_DNA"/>
</dbReference>
<dbReference type="AlphaFoldDB" id="A0A922D036"/>
<evidence type="ECO:0000256" key="1">
    <source>
        <dbReference type="SAM" id="SignalP"/>
    </source>
</evidence>
<evidence type="ECO:0008006" key="4">
    <source>
        <dbReference type="Google" id="ProtNLM"/>
    </source>
</evidence>
<accession>A0A922D036</accession>
<feature type="chain" id="PRO_5037080784" description="Ig-like domain-containing protein" evidence="1">
    <location>
        <begin position="21"/>
        <end position="261"/>
    </location>
</feature>
<dbReference type="PANTHER" id="PTHR21261">
    <property type="entry name" value="BEAT PROTEIN"/>
    <property type="match status" value="1"/>
</dbReference>
<protein>
    <recommendedName>
        <fullName evidence="4">Ig-like domain-containing protein</fullName>
    </recommendedName>
</protein>
<keyword evidence="3" id="KW-1185">Reference proteome</keyword>
<feature type="signal peptide" evidence="1">
    <location>
        <begin position="1"/>
        <end position="20"/>
    </location>
</feature>
<gene>
    <name evidence="2" type="ORF">O3G_MSEX013912</name>
</gene>
<evidence type="ECO:0000313" key="2">
    <source>
        <dbReference type="EMBL" id="KAG6463518.1"/>
    </source>
</evidence>
<dbReference type="Proteomes" id="UP000791440">
    <property type="component" value="Unassembled WGS sequence"/>
</dbReference>
<dbReference type="PANTHER" id="PTHR21261:SF15">
    <property type="entry name" value="BEATEN PATH IIIA, ISOFORM D-RELATED"/>
    <property type="match status" value="1"/>
</dbReference>
<organism evidence="2 3">
    <name type="scientific">Manduca sexta</name>
    <name type="common">Tobacco hawkmoth</name>
    <name type="synonym">Tobacco hornworm</name>
    <dbReference type="NCBI Taxonomy" id="7130"/>
    <lineage>
        <taxon>Eukaryota</taxon>
        <taxon>Metazoa</taxon>
        <taxon>Ecdysozoa</taxon>
        <taxon>Arthropoda</taxon>
        <taxon>Hexapoda</taxon>
        <taxon>Insecta</taxon>
        <taxon>Pterygota</taxon>
        <taxon>Neoptera</taxon>
        <taxon>Endopterygota</taxon>
        <taxon>Lepidoptera</taxon>
        <taxon>Glossata</taxon>
        <taxon>Ditrysia</taxon>
        <taxon>Bombycoidea</taxon>
        <taxon>Sphingidae</taxon>
        <taxon>Sphinginae</taxon>
        <taxon>Sphingini</taxon>
        <taxon>Manduca</taxon>
    </lineage>
</organism>
<dbReference type="OrthoDB" id="18978at2759"/>
<comment type="caution">
    <text evidence="2">The sequence shown here is derived from an EMBL/GenBank/DDBJ whole genome shotgun (WGS) entry which is preliminary data.</text>
</comment>
<reference evidence="2" key="1">
    <citation type="journal article" date="2016" name="Insect Biochem. Mol. Biol.">
        <title>Multifaceted biological insights from a draft genome sequence of the tobacco hornworm moth, Manduca sexta.</title>
        <authorList>
            <person name="Kanost M.R."/>
            <person name="Arrese E.L."/>
            <person name="Cao X."/>
            <person name="Chen Y.R."/>
            <person name="Chellapilla S."/>
            <person name="Goldsmith M.R."/>
            <person name="Grosse-Wilde E."/>
            <person name="Heckel D.G."/>
            <person name="Herndon N."/>
            <person name="Jiang H."/>
            <person name="Papanicolaou A."/>
            <person name="Qu J."/>
            <person name="Soulages J.L."/>
            <person name="Vogel H."/>
            <person name="Walters J."/>
            <person name="Waterhouse R.M."/>
            <person name="Ahn S.J."/>
            <person name="Almeida F.C."/>
            <person name="An C."/>
            <person name="Aqrawi P."/>
            <person name="Bretschneider A."/>
            <person name="Bryant W.B."/>
            <person name="Bucks S."/>
            <person name="Chao H."/>
            <person name="Chevignon G."/>
            <person name="Christen J.M."/>
            <person name="Clarke D.F."/>
            <person name="Dittmer N.T."/>
            <person name="Ferguson L.C.F."/>
            <person name="Garavelou S."/>
            <person name="Gordon K.H.J."/>
            <person name="Gunaratna R.T."/>
            <person name="Han Y."/>
            <person name="Hauser F."/>
            <person name="He Y."/>
            <person name="Heidel-Fischer H."/>
            <person name="Hirsh A."/>
            <person name="Hu Y."/>
            <person name="Jiang H."/>
            <person name="Kalra D."/>
            <person name="Klinner C."/>
            <person name="Konig C."/>
            <person name="Kovar C."/>
            <person name="Kroll A.R."/>
            <person name="Kuwar S.S."/>
            <person name="Lee S.L."/>
            <person name="Lehman R."/>
            <person name="Li K."/>
            <person name="Li Z."/>
            <person name="Liang H."/>
            <person name="Lovelace S."/>
            <person name="Lu Z."/>
            <person name="Mansfield J.H."/>
            <person name="McCulloch K.J."/>
            <person name="Mathew T."/>
            <person name="Morton B."/>
            <person name="Muzny D.M."/>
            <person name="Neunemann D."/>
            <person name="Ongeri F."/>
            <person name="Pauchet Y."/>
            <person name="Pu L.L."/>
            <person name="Pyrousis I."/>
            <person name="Rao X.J."/>
            <person name="Redding A."/>
            <person name="Roesel C."/>
            <person name="Sanchez-Gracia A."/>
            <person name="Schaack S."/>
            <person name="Shukla A."/>
            <person name="Tetreau G."/>
            <person name="Wang Y."/>
            <person name="Xiong G.H."/>
            <person name="Traut W."/>
            <person name="Walsh T.K."/>
            <person name="Worley K.C."/>
            <person name="Wu D."/>
            <person name="Wu W."/>
            <person name="Wu Y.Q."/>
            <person name="Zhang X."/>
            <person name="Zou Z."/>
            <person name="Zucker H."/>
            <person name="Briscoe A.D."/>
            <person name="Burmester T."/>
            <person name="Clem R.J."/>
            <person name="Feyereisen R."/>
            <person name="Grimmelikhuijzen C.J.P."/>
            <person name="Hamodrakas S.J."/>
            <person name="Hansson B.S."/>
            <person name="Huguet E."/>
            <person name="Jermiin L.S."/>
            <person name="Lan Q."/>
            <person name="Lehman H.K."/>
            <person name="Lorenzen M."/>
            <person name="Merzendorfer H."/>
            <person name="Michalopoulos I."/>
            <person name="Morton D.B."/>
            <person name="Muthukrishnan S."/>
            <person name="Oakeshott J.G."/>
            <person name="Palmer W."/>
            <person name="Park Y."/>
            <person name="Passarelli A.L."/>
            <person name="Rozas J."/>
            <person name="Schwartz L.M."/>
            <person name="Smith W."/>
            <person name="Southgate A."/>
            <person name="Vilcinskas A."/>
            <person name="Vogt R."/>
            <person name="Wang P."/>
            <person name="Werren J."/>
            <person name="Yu X.Q."/>
            <person name="Zhou J.J."/>
            <person name="Brown S.J."/>
            <person name="Scherer S.E."/>
            <person name="Richards S."/>
            <person name="Blissard G.W."/>
        </authorList>
    </citation>
    <scope>NUCLEOTIDE SEQUENCE</scope>
</reference>